<evidence type="ECO:0000256" key="1">
    <source>
        <dbReference type="SAM" id="Phobius"/>
    </source>
</evidence>
<organism evidence="2 3">
    <name type="scientific">Heliorestis convoluta</name>
    <dbReference type="NCBI Taxonomy" id="356322"/>
    <lineage>
        <taxon>Bacteria</taxon>
        <taxon>Bacillati</taxon>
        <taxon>Bacillota</taxon>
        <taxon>Clostridia</taxon>
        <taxon>Eubacteriales</taxon>
        <taxon>Heliobacteriaceae</taxon>
        <taxon>Heliorestis</taxon>
    </lineage>
</organism>
<proteinExistence type="predicted"/>
<dbReference type="AlphaFoldDB" id="A0A5Q2N1W8"/>
<dbReference type="EMBL" id="CP045875">
    <property type="protein sequence ID" value="QGG46350.1"/>
    <property type="molecule type" value="Genomic_DNA"/>
</dbReference>
<sequence>MSNLKAWFKDKVGGPSIETVAIIVFVVLVLFGGLRFLGSTLSDTLQGTAEAIQEHAESGLSVGSDL</sequence>
<dbReference type="Proteomes" id="UP000366051">
    <property type="component" value="Chromosome"/>
</dbReference>
<dbReference type="RefSeq" id="WP_151620719.1">
    <property type="nucleotide sequence ID" value="NZ_CP045875.1"/>
</dbReference>
<gene>
    <name evidence="2" type="ORF">FTV88_0171</name>
</gene>
<feature type="transmembrane region" description="Helical" evidence="1">
    <location>
        <begin position="20"/>
        <end position="37"/>
    </location>
</feature>
<protein>
    <submittedName>
        <fullName evidence="2">Uncharacterized protein</fullName>
    </submittedName>
</protein>
<keyword evidence="1" id="KW-0472">Membrane</keyword>
<keyword evidence="3" id="KW-1185">Reference proteome</keyword>
<evidence type="ECO:0000313" key="2">
    <source>
        <dbReference type="EMBL" id="QGG46350.1"/>
    </source>
</evidence>
<keyword evidence="1" id="KW-1133">Transmembrane helix</keyword>
<accession>A0A5Q2N1W8</accession>
<dbReference type="KEGG" id="hcv:FTV88_0171"/>
<evidence type="ECO:0000313" key="3">
    <source>
        <dbReference type="Proteomes" id="UP000366051"/>
    </source>
</evidence>
<name>A0A5Q2N1W8_9FIRM</name>
<reference evidence="3" key="1">
    <citation type="submission" date="2019-11" db="EMBL/GenBank/DDBJ databases">
        <title>Genome sequence of Heliorestis convoluta strain HH, an alkaliphilic and minimalistic phototrophic bacterium from a soda lake in Egypt.</title>
        <authorList>
            <person name="Dewey E.D."/>
            <person name="Stokes L.M."/>
            <person name="Burchell B.M."/>
            <person name="Shaffer K.N."/>
            <person name="Huntington A.M."/>
            <person name="Baker J.M."/>
            <person name="Nadendla S."/>
            <person name="Giglio M.G."/>
            <person name="Touchman J.W."/>
            <person name="Blankenship R.E."/>
            <person name="Madigan M.T."/>
            <person name="Sattley W.M."/>
        </authorList>
    </citation>
    <scope>NUCLEOTIDE SEQUENCE [LARGE SCALE GENOMIC DNA]</scope>
    <source>
        <strain evidence="3">HH</strain>
    </source>
</reference>
<keyword evidence="1" id="KW-0812">Transmembrane</keyword>